<dbReference type="Pfam" id="PF14322">
    <property type="entry name" value="SusD-like_3"/>
    <property type="match status" value="1"/>
</dbReference>
<name>A0A134BA61_9PORP</name>
<dbReference type="RefSeq" id="WP_060935191.1">
    <property type="nucleotide sequence ID" value="NZ_KQ960435.1"/>
</dbReference>
<evidence type="ECO:0000256" key="4">
    <source>
        <dbReference type="ARBA" id="ARBA00023136"/>
    </source>
</evidence>
<dbReference type="PROSITE" id="PS51257">
    <property type="entry name" value="PROKAR_LIPOPROTEIN"/>
    <property type="match status" value="1"/>
</dbReference>
<comment type="caution">
    <text evidence="10">The sequence shown here is derived from an EMBL/GenBank/DDBJ whole genome shotgun (WGS) entry which is preliminary data.</text>
</comment>
<comment type="similarity">
    <text evidence="2">Belongs to the SusD family.</text>
</comment>
<organism evidence="10 11">
    <name type="scientific">Porphyromonas somerae</name>
    <dbReference type="NCBI Taxonomy" id="322095"/>
    <lineage>
        <taxon>Bacteria</taxon>
        <taxon>Pseudomonadati</taxon>
        <taxon>Bacteroidota</taxon>
        <taxon>Bacteroidia</taxon>
        <taxon>Bacteroidales</taxon>
        <taxon>Porphyromonadaceae</taxon>
        <taxon>Porphyromonas</taxon>
    </lineage>
</organism>
<dbReference type="EMBL" id="LSDK01000055">
    <property type="protein sequence ID" value="KXB76833.1"/>
    <property type="molecule type" value="Genomic_DNA"/>
</dbReference>
<evidence type="ECO:0000259" key="8">
    <source>
        <dbReference type="Pfam" id="PF07980"/>
    </source>
</evidence>
<feature type="domain" description="SusD-like N-terminal" evidence="9">
    <location>
        <begin position="44"/>
        <end position="234"/>
    </location>
</feature>
<keyword evidence="5" id="KW-0998">Cell outer membrane</keyword>
<evidence type="ECO:0000313" key="11">
    <source>
        <dbReference type="Proteomes" id="UP000070224"/>
    </source>
</evidence>
<keyword evidence="4" id="KW-0472">Membrane</keyword>
<feature type="domain" description="RagB/SusD" evidence="8">
    <location>
        <begin position="352"/>
        <end position="474"/>
    </location>
</feature>
<keyword evidence="11" id="KW-1185">Reference proteome</keyword>
<dbReference type="Pfam" id="PF07980">
    <property type="entry name" value="SusD_RagB"/>
    <property type="match status" value="1"/>
</dbReference>
<evidence type="ECO:0000256" key="3">
    <source>
        <dbReference type="ARBA" id="ARBA00022729"/>
    </source>
</evidence>
<evidence type="ECO:0000256" key="6">
    <source>
        <dbReference type="SAM" id="MobiDB-lite"/>
    </source>
</evidence>
<dbReference type="AlphaFoldDB" id="A0A134BA61"/>
<gene>
    <name evidence="10" type="ORF">HMPREF3185_00772</name>
</gene>
<protein>
    <recommendedName>
        <fullName evidence="12">SusD family protein</fullName>
    </recommendedName>
</protein>
<evidence type="ECO:0000256" key="5">
    <source>
        <dbReference type="ARBA" id="ARBA00023237"/>
    </source>
</evidence>
<evidence type="ECO:0000259" key="9">
    <source>
        <dbReference type="Pfam" id="PF14322"/>
    </source>
</evidence>
<evidence type="ECO:0000313" key="10">
    <source>
        <dbReference type="EMBL" id="KXB76833.1"/>
    </source>
</evidence>
<feature type="chain" id="PRO_5007462488" description="SusD family protein" evidence="7">
    <location>
        <begin position="26"/>
        <end position="479"/>
    </location>
</feature>
<dbReference type="SUPFAM" id="SSF48452">
    <property type="entry name" value="TPR-like"/>
    <property type="match status" value="1"/>
</dbReference>
<evidence type="ECO:0000256" key="7">
    <source>
        <dbReference type="SAM" id="SignalP"/>
    </source>
</evidence>
<sequence>MSLLLRRSVLRTLCSVLAVVPFLSACSLDIPVENELTDPKAISSVQTAYEALASAYSSYPKVELELSLLSDELVPTHRASQSPQMAQLYAYTDYALQSLASDLWSGYYETIKDANAVLVRLPDLRSRLSSAEQLQLDYLAGEAKTIKALSYLQLLQLFATPYDDAEHTGGIILKDRVEREELPRNTKAETVQAIERLLKEALTAFDTTTRPPYGSAPGFVNAATARALLARLYLYAGDWAKAEEVTRTLVPAMLSASMVPTTPLAWSQGASTITLFASSVPVTYYNSIYAQAKSATNATYQLPQRSYFASTDLRHRSYALDSTLQVDAITTRSLQIIGKYAAFLFAGGLPSYNCVVRTTEPIFLRAEALARSGDATAARDLLNSYLRLVGADEVASTVTGTALIDAIIAEKAREFAGEGLRFFDLKRLGLPIEHYTPNEERVSLTLPAGSYKRTLPLPASERSNKNLGAQNPGWPELTH</sequence>
<accession>A0A134BA61</accession>
<feature type="region of interest" description="Disordered" evidence="6">
    <location>
        <begin position="455"/>
        <end position="479"/>
    </location>
</feature>
<evidence type="ECO:0000256" key="1">
    <source>
        <dbReference type="ARBA" id="ARBA00004442"/>
    </source>
</evidence>
<comment type="subcellular location">
    <subcellularLocation>
        <location evidence="1">Cell outer membrane</location>
    </subcellularLocation>
</comment>
<dbReference type="Gene3D" id="1.25.40.390">
    <property type="match status" value="1"/>
</dbReference>
<dbReference type="PATRIC" id="fig|322095.3.peg.762"/>
<dbReference type="GO" id="GO:0009279">
    <property type="term" value="C:cell outer membrane"/>
    <property type="evidence" value="ECO:0007669"/>
    <property type="project" value="UniProtKB-SubCell"/>
</dbReference>
<keyword evidence="3 7" id="KW-0732">Signal</keyword>
<proteinExistence type="inferred from homology"/>
<dbReference type="InterPro" id="IPR033985">
    <property type="entry name" value="SusD-like_N"/>
</dbReference>
<evidence type="ECO:0000256" key="2">
    <source>
        <dbReference type="ARBA" id="ARBA00006275"/>
    </source>
</evidence>
<dbReference type="InterPro" id="IPR012944">
    <property type="entry name" value="SusD_RagB_dom"/>
</dbReference>
<feature type="signal peptide" evidence="7">
    <location>
        <begin position="1"/>
        <end position="25"/>
    </location>
</feature>
<dbReference type="STRING" id="322095.HMPREF3185_00772"/>
<dbReference type="OrthoDB" id="1016139at2"/>
<evidence type="ECO:0008006" key="12">
    <source>
        <dbReference type="Google" id="ProtNLM"/>
    </source>
</evidence>
<dbReference type="Proteomes" id="UP000070224">
    <property type="component" value="Unassembled WGS sequence"/>
</dbReference>
<dbReference type="InterPro" id="IPR011990">
    <property type="entry name" value="TPR-like_helical_dom_sf"/>
</dbReference>
<reference evidence="11" key="1">
    <citation type="submission" date="2016-01" db="EMBL/GenBank/DDBJ databases">
        <authorList>
            <person name="Mitreva M."/>
            <person name="Pepin K.H."/>
            <person name="Mihindukulasuriya K.A."/>
            <person name="Fulton R."/>
            <person name="Fronick C."/>
            <person name="O'Laughlin M."/>
            <person name="Miner T."/>
            <person name="Herter B."/>
            <person name="Rosa B.A."/>
            <person name="Cordes M."/>
            <person name="Tomlinson C."/>
            <person name="Wollam A."/>
            <person name="Palsikar V.B."/>
            <person name="Mardis E.R."/>
            <person name="Wilson R.K."/>
        </authorList>
    </citation>
    <scope>NUCLEOTIDE SEQUENCE [LARGE SCALE GENOMIC DNA]</scope>
    <source>
        <strain evidence="11">KA00683</strain>
    </source>
</reference>